<feature type="domain" description="Protein kinase" evidence="5">
    <location>
        <begin position="1"/>
        <end position="145"/>
    </location>
</feature>
<keyword evidence="7" id="KW-1185">Reference proteome</keyword>
<dbReference type="GO" id="GO:0004674">
    <property type="term" value="F:protein serine/threonine kinase activity"/>
    <property type="evidence" value="ECO:0007669"/>
    <property type="project" value="TreeGrafter"/>
</dbReference>
<dbReference type="InterPro" id="IPR051681">
    <property type="entry name" value="Ser/Thr_Kinases-Pseudokinases"/>
</dbReference>
<keyword evidence="4" id="KW-0067">ATP-binding</keyword>
<dbReference type="Pfam" id="PF07714">
    <property type="entry name" value="PK_Tyr_Ser-Thr"/>
    <property type="match status" value="1"/>
</dbReference>
<evidence type="ECO:0000256" key="3">
    <source>
        <dbReference type="ARBA" id="ARBA00022777"/>
    </source>
</evidence>
<gene>
    <name evidence="6" type="ORF">C1645_824369</name>
</gene>
<evidence type="ECO:0000313" key="6">
    <source>
        <dbReference type="EMBL" id="RIA89729.1"/>
    </source>
</evidence>
<dbReference type="GO" id="GO:0005524">
    <property type="term" value="F:ATP binding"/>
    <property type="evidence" value="ECO:0007669"/>
    <property type="project" value="UniProtKB-KW"/>
</dbReference>
<dbReference type="InterPro" id="IPR011009">
    <property type="entry name" value="Kinase-like_dom_sf"/>
</dbReference>
<dbReference type="OrthoDB" id="6718656at2759"/>
<evidence type="ECO:0000256" key="1">
    <source>
        <dbReference type="ARBA" id="ARBA00022679"/>
    </source>
</evidence>
<keyword evidence="1" id="KW-0808">Transferase</keyword>
<dbReference type="InterPro" id="IPR001245">
    <property type="entry name" value="Ser-Thr/Tyr_kinase_cat_dom"/>
</dbReference>
<dbReference type="PANTHER" id="PTHR44329:SF288">
    <property type="entry name" value="MITOGEN-ACTIVATED PROTEIN KINASE KINASE KINASE 20"/>
    <property type="match status" value="1"/>
</dbReference>
<reference evidence="6 7" key="1">
    <citation type="submission" date="2018-06" db="EMBL/GenBank/DDBJ databases">
        <title>Comparative genomics reveals the genomic features of Rhizophagus irregularis, R. cerebriforme, R. diaphanum and Gigaspora rosea, and their symbiotic lifestyle signature.</title>
        <authorList>
            <person name="Morin E."/>
            <person name="San Clemente H."/>
            <person name="Chen E.C.H."/>
            <person name="De La Providencia I."/>
            <person name="Hainaut M."/>
            <person name="Kuo A."/>
            <person name="Kohler A."/>
            <person name="Murat C."/>
            <person name="Tang N."/>
            <person name="Roy S."/>
            <person name="Loubradou J."/>
            <person name="Henrissat B."/>
            <person name="Grigoriev I.V."/>
            <person name="Corradi N."/>
            <person name="Roux C."/>
            <person name="Martin F.M."/>
        </authorList>
    </citation>
    <scope>NUCLEOTIDE SEQUENCE [LARGE SCALE GENOMIC DNA]</scope>
    <source>
        <strain evidence="6 7">DAOM 227022</strain>
    </source>
</reference>
<proteinExistence type="predicted"/>
<dbReference type="PROSITE" id="PS50011">
    <property type="entry name" value="PROTEIN_KINASE_DOM"/>
    <property type="match status" value="1"/>
</dbReference>
<dbReference type="SUPFAM" id="SSF56112">
    <property type="entry name" value="Protein kinase-like (PK-like)"/>
    <property type="match status" value="1"/>
</dbReference>
<evidence type="ECO:0000256" key="2">
    <source>
        <dbReference type="ARBA" id="ARBA00022741"/>
    </source>
</evidence>
<organism evidence="6 7">
    <name type="scientific">Glomus cerebriforme</name>
    <dbReference type="NCBI Taxonomy" id="658196"/>
    <lineage>
        <taxon>Eukaryota</taxon>
        <taxon>Fungi</taxon>
        <taxon>Fungi incertae sedis</taxon>
        <taxon>Mucoromycota</taxon>
        <taxon>Glomeromycotina</taxon>
        <taxon>Glomeromycetes</taxon>
        <taxon>Glomerales</taxon>
        <taxon>Glomeraceae</taxon>
        <taxon>Glomus</taxon>
    </lineage>
</organism>
<dbReference type="Proteomes" id="UP000265703">
    <property type="component" value="Unassembled WGS sequence"/>
</dbReference>
<dbReference type="Gene3D" id="1.10.510.10">
    <property type="entry name" value="Transferase(Phosphotransferase) domain 1"/>
    <property type="match status" value="1"/>
</dbReference>
<dbReference type="STRING" id="658196.A0A397SXJ0"/>
<evidence type="ECO:0000313" key="7">
    <source>
        <dbReference type="Proteomes" id="UP000265703"/>
    </source>
</evidence>
<name>A0A397SXJ0_9GLOM</name>
<dbReference type="AlphaFoldDB" id="A0A397SXJ0"/>
<keyword evidence="2" id="KW-0547">Nucleotide-binding</keyword>
<dbReference type="PANTHER" id="PTHR44329">
    <property type="entry name" value="SERINE/THREONINE-PROTEIN KINASE TNNI3K-RELATED"/>
    <property type="match status" value="1"/>
</dbReference>
<dbReference type="EMBL" id="QKYT01000207">
    <property type="protein sequence ID" value="RIA89729.1"/>
    <property type="molecule type" value="Genomic_DNA"/>
</dbReference>
<dbReference type="InterPro" id="IPR000719">
    <property type="entry name" value="Prot_kinase_dom"/>
</dbReference>
<protein>
    <submittedName>
        <fullName evidence="6">Kinase-like domain-containing protein</fullName>
    </submittedName>
</protein>
<sequence>MEGPRWNLDEEAKIWTRNGPIKIILKRLDNYQNINQEFANQVCTPDCCGSLADVFGITKDPTSCYMIVMRFYENGNLYSYLDESMGILCWRDIIDMLWTISAGLNFIHEQNLVHGHLHGENILIENEMDSIDTKISDTGLHGPVD</sequence>
<comment type="caution">
    <text evidence="6">The sequence shown here is derived from an EMBL/GenBank/DDBJ whole genome shotgun (WGS) entry which is preliminary data.</text>
</comment>
<keyword evidence="3 6" id="KW-0418">Kinase</keyword>
<evidence type="ECO:0000259" key="5">
    <source>
        <dbReference type="PROSITE" id="PS50011"/>
    </source>
</evidence>
<accession>A0A397SXJ0</accession>
<evidence type="ECO:0000256" key="4">
    <source>
        <dbReference type="ARBA" id="ARBA00022840"/>
    </source>
</evidence>